<comment type="caution">
    <text evidence="2">The sequence shown here is derived from an EMBL/GenBank/DDBJ whole genome shotgun (WGS) entry which is preliminary data.</text>
</comment>
<protein>
    <submittedName>
        <fullName evidence="2">Uncharacterized protein</fullName>
    </submittedName>
</protein>
<sequence length="810" mass="89899">MMRRKFSFNFRETFGSGKSDRKGSRDGQSYSDEYSPPPSPHPGRRDPLPARTEVDLRLACAGIVNNTIPSDAYVEHENPYEQLGFPPLDYTAVRSKSEAARQRSMSGSKHTRNFSNPAANNDLLEFPVPNGSFRRLRPFTLHLTGRQEPSKGRVDHQPRQGSDPKSPDWQTGLKVLFSGVQLAHESAARPTQAELPVNHATASASGTFTGKRAKYASYHAPARVDPEIAALKEEDRGRQRKSWYKPFAGGAEEGQGHERGQSRSRSRARSITRGIQEYIRPGSTRGSSRGGSRARWSDSRRSSASSGVMPGGKNVFSWKNWRQSWNSWRESGDFEQDDTRLSNGRSGASLRNRNTLNLNRELPPLPSIDQWQGEDSPSLTQQALERPGDQTAEKPKHIAALWNKSAAKRRSMDLKKSAAELKKEFRKSMGPPSKQKQPDVQRKADYRKSYSDFDYTHPRIPVHQFESPILPHVMATMAPPPIPIITKAQRKPLPLSKSTPTDSLMDGQEVPVSPPPALDPEEIGVAKSTPELTLVIPPPPVTAPPPVPVIAVPSDPPSAESPPSEPVTSATTTSTTDLKTKRKSGNYSWLPVEQEYMDVTPISRSQSVSLKRRSGNYSWLPAESGMPPNADHRASLALKRRSGNYSWVPSESRDSSPAGGRTSMSQKRRSGNYAWTPTEGGETSVSEKRRYRGDMISPIVVPSAVPKRFLEKRQDPITGETEFISRKSSLSSQGSAEFFNSLKTPKYQYADDISSLGTPSPAPSEKEGKKFKWKLGKKRSTTWMDEMEKLGIKDGVLLQDQLNGPPIVRY</sequence>
<dbReference type="OrthoDB" id="5430532at2759"/>
<feature type="compositionally biased region" description="Polar residues" evidence="1">
    <location>
        <begin position="103"/>
        <end position="118"/>
    </location>
</feature>
<evidence type="ECO:0000313" key="3">
    <source>
        <dbReference type="Proteomes" id="UP000809789"/>
    </source>
</evidence>
<proteinExistence type="predicted"/>
<feature type="compositionally biased region" description="Low complexity" evidence="1">
    <location>
        <begin position="280"/>
        <end position="294"/>
    </location>
</feature>
<evidence type="ECO:0000256" key="1">
    <source>
        <dbReference type="SAM" id="MobiDB-lite"/>
    </source>
</evidence>
<feature type="region of interest" description="Disordered" evidence="1">
    <location>
        <begin position="229"/>
        <end position="313"/>
    </location>
</feature>
<feature type="region of interest" description="Disordered" evidence="1">
    <location>
        <begin position="95"/>
        <end position="118"/>
    </location>
</feature>
<feature type="compositionally biased region" description="Low complexity" evidence="1">
    <location>
        <begin position="566"/>
        <end position="577"/>
    </location>
</feature>
<dbReference type="EMBL" id="JAESVG020000009">
    <property type="protein sequence ID" value="KAG8624766.1"/>
    <property type="molecule type" value="Genomic_DNA"/>
</dbReference>
<reference evidence="2" key="1">
    <citation type="submission" date="2021-07" db="EMBL/GenBank/DDBJ databases">
        <title>Elsinoe batatas strain:CRI-CJ2 Genome sequencing and assembly.</title>
        <authorList>
            <person name="Huang L."/>
        </authorList>
    </citation>
    <scope>NUCLEOTIDE SEQUENCE</scope>
    <source>
        <strain evidence="2">CRI-CJ2</strain>
    </source>
</reference>
<evidence type="ECO:0000313" key="2">
    <source>
        <dbReference type="EMBL" id="KAG8624766.1"/>
    </source>
</evidence>
<feature type="compositionally biased region" description="Pro residues" evidence="1">
    <location>
        <begin position="538"/>
        <end position="565"/>
    </location>
</feature>
<keyword evidence="3" id="KW-1185">Reference proteome</keyword>
<feature type="compositionally biased region" description="Low complexity" evidence="1">
    <location>
        <begin position="350"/>
        <end position="362"/>
    </location>
</feature>
<feature type="region of interest" description="Disordered" evidence="1">
    <location>
        <begin position="619"/>
        <end position="693"/>
    </location>
</feature>
<gene>
    <name evidence="2" type="ORF">KVT40_007833</name>
</gene>
<dbReference type="Proteomes" id="UP000809789">
    <property type="component" value="Unassembled WGS sequence"/>
</dbReference>
<feature type="compositionally biased region" description="Polar residues" evidence="1">
    <location>
        <begin position="369"/>
        <end position="379"/>
    </location>
</feature>
<feature type="region of interest" description="Disordered" evidence="1">
    <location>
        <begin position="707"/>
        <end position="734"/>
    </location>
</feature>
<accession>A0A8K0PCN2</accession>
<feature type="region of interest" description="Disordered" evidence="1">
    <location>
        <begin position="490"/>
        <end position="514"/>
    </location>
</feature>
<feature type="region of interest" description="Disordered" evidence="1">
    <location>
        <begin position="538"/>
        <end position="582"/>
    </location>
</feature>
<name>A0A8K0PCN2_9PEZI</name>
<feature type="compositionally biased region" description="Basic and acidic residues" evidence="1">
    <location>
        <begin position="148"/>
        <end position="158"/>
    </location>
</feature>
<feature type="region of interest" description="Disordered" evidence="1">
    <location>
        <begin position="424"/>
        <end position="444"/>
    </location>
</feature>
<organism evidence="2 3">
    <name type="scientific">Elsinoe batatas</name>
    <dbReference type="NCBI Taxonomy" id="2601811"/>
    <lineage>
        <taxon>Eukaryota</taxon>
        <taxon>Fungi</taxon>
        <taxon>Dikarya</taxon>
        <taxon>Ascomycota</taxon>
        <taxon>Pezizomycotina</taxon>
        <taxon>Dothideomycetes</taxon>
        <taxon>Dothideomycetidae</taxon>
        <taxon>Myriangiales</taxon>
        <taxon>Elsinoaceae</taxon>
        <taxon>Elsinoe</taxon>
    </lineage>
</organism>
<feature type="region of interest" description="Disordered" evidence="1">
    <location>
        <begin position="332"/>
        <end position="379"/>
    </location>
</feature>
<dbReference type="AlphaFoldDB" id="A0A8K0PCN2"/>
<feature type="compositionally biased region" description="Basic and acidic residues" evidence="1">
    <location>
        <begin position="43"/>
        <end position="52"/>
    </location>
</feature>
<feature type="region of interest" description="Disordered" evidence="1">
    <location>
        <begin position="142"/>
        <end position="171"/>
    </location>
</feature>
<feature type="region of interest" description="Disordered" evidence="1">
    <location>
        <begin position="1"/>
        <end position="52"/>
    </location>
</feature>